<dbReference type="AlphaFoldDB" id="A0AA40G1E4"/>
<evidence type="ECO:0000313" key="3">
    <source>
        <dbReference type="Proteomes" id="UP001177670"/>
    </source>
</evidence>
<reference evidence="2" key="1">
    <citation type="submission" date="2021-10" db="EMBL/GenBank/DDBJ databases">
        <title>Melipona bicolor Genome sequencing and assembly.</title>
        <authorList>
            <person name="Araujo N.S."/>
            <person name="Arias M.C."/>
        </authorList>
    </citation>
    <scope>NUCLEOTIDE SEQUENCE</scope>
    <source>
        <strain evidence="2">USP_2M_L1-L4_2017</strain>
        <tissue evidence="2">Whole body</tissue>
    </source>
</reference>
<organism evidence="2 3">
    <name type="scientific">Melipona bicolor</name>
    <dbReference type="NCBI Taxonomy" id="60889"/>
    <lineage>
        <taxon>Eukaryota</taxon>
        <taxon>Metazoa</taxon>
        <taxon>Ecdysozoa</taxon>
        <taxon>Arthropoda</taxon>
        <taxon>Hexapoda</taxon>
        <taxon>Insecta</taxon>
        <taxon>Pterygota</taxon>
        <taxon>Neoptera</taxon>
        <taxon>Endopterygota</taxon>
        <taxon>Hymenoptera</taxon>
        <taxon>Apocrita</taxon>
        <taxon>Aculeata</taxon>
        <taxon>Apoidea</taxon>
        <taxon>Anthophila</taxon>
        <taxon>Apidae</taxon>
        <taxon>Melipona</taxon>
    </lineage>
</organism>
<keyword evidence="3" id="KW-1185">Reference proteome</keyword>
<feature type="region of interest" description="Disordered" evidence="1">
    <location>
        <begin position="1"/>
        <end position="46"/>
    </location>
</feature>
<sequence>IGSQCTKNIGTEITASRGASKQHSNRIRNPFASSTPSTHSQPTLPSSRYLILESFGTGEGIKTKRTWVEPKKNVRDERRWSER</sequence>
<name>A0AA40G1E4_9HYME</name>
<feature type="compositionally biased region" description="Polar residues" evidence="1">
    <location>
        <begin position="31"/>
        <end position="46"/>
    </location>
</feature>
<feature type="compositionally biased region" description="Polar residues" evidence="1">
    <location>
        <begin position="1"/>
        <end position="22"/>
    </location>
</feature>
<accession>A0AA40G1E4</accession>
<gene>
    <name evidence="2" type="ORF">K0M31_020340</name>
</gene>
<feature type="non-terminal residue" evidence="2">
    <location>
        <position position="1"/>
    </location>
</feature>
<comment type="caution">
    <text evidence="2">The sequence shown here is derived from an EMBL/GenBank/DDBJ whole genome shotgun (WGS) entry which is preliminary data.</text>
</comment>
<evidence type="ECO:0000256" key="1">
    <source>
        <dbReference type="SAM" id="MobiDB-lite"/>
    </source>
</evidence>
<dbReference type="EMBL" id="JAHYIQ010000009">
    <property type="protein sequence ID" value="KAK1129210.1"/>
    <property type="molecule type" value="Genomic_DNA"/>
</dbReference>
<dbReference type="Proteomes" id="UP001177670">
    <property type="component" value="Unassembled WGS sequence"/>
</dbReference>
<evidence type="ECO:0000313" key="2">
    <source>
        <dbReference type="EMBL" id="KAK1129210.1"/>
    </source>
</evidence>
<protein>
    <submittedName>
        <fullName evidence="2">Uncharacterized protein</fullName>
    </submittedName>
</protein>
<proteinExistence type="predicted"/>